<keyword evidence="2" id="KW-0732">Signal</keyword>
<evidence type="ECO:0000313" key="3">
    <source>
        <dbReference type="EMBL" id="KZN67660.1"/>
    </source>
</evidence>
<dbReference type="AlphaFoldDB" id="A0A162CGT2"/>
<dbReference type="EMBL" id="AUXX01000012">
    <property type="protein sequence ID" value="KZN67660.1"/>
    <property type="molecule type" value="Genomic_DNA"/>
</dbReference>
<accession>A0A162CGT2</accession>
<name>A0A162CGT2_9GAMM</name>
<dbReference type="Gene3D" id="2.160.20.10">
    <property type="entry name" value="Single-stranded right-handed beta-helix, Pectin lyase-like"/>
    <property type="match status" value="1"/>
</dbReference>
<reference evidence="3 4" key="1">
    <citation type="submission" date="2013-07" db="EMBL/GenBank/DDBJ databases">
        <title>Comparative Genomic and Metabolomic Analysis of Twelve Strains of Pseudoalteromonas luteoviolacea.</title>
        <authorList>
            <person name="Vynne N.G."/>
            <person name="Mansson M."/>
            <person name="Gram L."/>
        </authorList>
    </citation>
    <scope>NUCLEOTIDE SEQUENCE [LARGE SCALE GENOMIC DNA]</scope>
    <source>
        <strain evidence="3 4">S4060-1</strain>
    </source>
</reference>
<dbReference type="InterPro" id="IPR012334">
    <property type="entry name" value="Pectin_lyas_fold"/>
</dbReference>
<organism evidence="3 4">
    <name type="scientific">Pseudoalteromonas luteoviolacea S4060-1</name>
    <dbReference type="NCBI Taxonomy" id="1365257"/>
    <lineage>
        <taxon>Bacteria</taxon>
        <taxon>Pseudomonadati</taxon>
        <taxon>Pseudomonadota</taxon>
        <taxon>Gammaproteobacteria</taxon>
        <taxon>Alteromonadales</taxon>
        <taxon>Pseudoalteromonadaceae</taxon>
        <taxon>Pseudoalteromonas</taxon>
    </lineage>
</organism>
<sequence>MKLIKSALLILLFSPIWFVSASTITPKDTQSSIRFYSGDQDKLIITSPNSNGISYNRFSTFSTDRPLSILDPTSLGNDDSGTQLKTVIIHADTLALADSVSFLSGAISTNIVFIVDGVNGSISCNGCSFSGFPRITFAAAKSTTTLSSNMTQLTHLTNTALGSLNIHNLSAPDAVSVEFHAQTIATSGYIHSLFKASKQGEKHVISSSGLVGVNGGFSFFTGPLTMNYGDHEVVDADETTSSVNTFYGNIHGAGISIVSARPVTIGSGSLLSTQSNIVASNYIDDNFFVPTGNIDIVTISKKAGYGTVKNAGRVFSDTGVNMLGSDIHNTGAVVGHNLQVVANNLFNNTGSIEATRKLELSSKLIDNRGALYAHTLNAQSDDALFNHLGGRILGNAVSLETSYFINGSRQETAPSITKKSNLEFDDDLNASANYGIFNSNAFNAPSVKATELSAHINATILSISAKQVENINPYYKARKNEEIWDGYVHLDYASSRRVSITGQNSLNVLATEYVLNSSAIFGLDNPGEFVINTPLFQNERYRINTTGYIFARKLQTSAEEDHSAHVVPTINTSVDATSPMAVLYSFGKFDLSPLSQNKSTKLNNHMSFMQIHGRSDFYNASFSSAAVMITDTVGAGLTPECFIRHCSLESFLDNYTQTTFTSFLDNVYGLSSKIAATTEIAVQAHLTESVNAFKDKFIQEQKDAFVKAGNALTSERWGNMIEFKVRTEKIDLADYLVITVYKCQIHEEANPGSDPIYDKFCLPKDYQWSVQSIAENVAEHENVPGTDLTYVQLVDLIEIYLGNFAAAGKMEQRIGSDTREVDGYWGHALASVPYEISTNSSTGNIDITLRYYKRFYVDRGMSQIHQHIIGHSPNELKTKTMTFSSFRTTKPKTPTAYNISYDDKTGVVGLRWSDVILPGGNFQLDTSLSAHTVSITSTSRNYTKKQNGQVNFRVRACSAFGSETLCGNYSALKTKTITYVGNGGGDTDPPPPPPCWDCEDDK</sequence>
<evidence type="ECO:0000256" key="2">
    <source>
        <dbReference type="SAM" id="SignalP"/>
    </source>
</evidence>
<feature type="region of interest" description="Disordered" evidence="1">
    <location>
        <begin position="981"/>
        <end position="1002"/>
    </location>
</feature>
<evidence type="ECO:0000313" key="4">
    <source>
        <dbReference type="Proteomes" id="UP000076661"/>
    </source>
</evidence>
<gene>
    <name evidence="3" type="ORF">N478_02555</name>
</gene>
<feature type="signal peptide" evidence="2">
    <location>
        <begin position="1"/>
        <end position="21"/>
    </location>
</feature>
<comment type="caution">
    <text evidence="3">The sequence shown here is derived from an EMBL/GenBank/DDBJ whole genome shotgun (WGS) entry which is preliminary data.</text>
</comment>
<evidence type="ECO:0000256" key="1">
    <source>
        <dbReference type="SAM" id="MobiDB-lite"/>
    </source>
</evidence>
<feature type="chain" id="PRO_5007833452" description="Fibronectin type-III domain-containing protein" evidence="2">
    <location>
        <begin position="22"/>
        <end position="1002"/>
    </location>
</feature>
<protein>
    <recommendedName>
        <fullName evidence="5">Fibronectin type-III domain-containing protein</fullName>
    </recommendedName>
</protein>
<proteinExistence type="predicted"/>
<dbReference type="RefSeq" id="WP_063380966.1">
    <property type="nucleotide sequence ID" value="NZ_AUXX01000012.1"/>
</dbReference>
<dbReference type="PATRIC" id="fig|1365257.3.peg.2101"/>
<evidence type="ECO:0008006" key="5">
    <source>
        <dbReference type="Google" id="ProtNLM"/>
    </source>
</evidence>
<dbReference type="Proteomes" id="UP000076661">
    <property type="component" value="Unassembled WGS sequence"/>
</dbReference>